<evidence type="ECO:0000256" key="1">
    <source>
        <dbReference type="SAM" id="MobiDB-lite"/>
    </source>
</evidence>
<gene>
    <name evidence="4" type="ORF">EB796_000441</name>
</gene>
<dbReference type="InterPro" id="IPR000008">
    <property type="entry name" value="C2_dom"/>
</dbReference>
<dbReference type="Proteomes" id="UP000593567">
    <property type="component" value="Unassembled WGS sequence"/>
</dbReference>
<evidence type="ECO:0000313" key="5">
    <source>
        <dbReference type="Proteomes" id="UP000593567"/>
    </source>
</evidence>
<keyword evidence="5" id="KW-1185">Reference proteome</keyword>
<reference evidence="4" key="1">
    <citation type="submission" date="2020-06" db="EMBL/GenBank/DDBJ databases">
        <title>Draft genome of Bugula neritina, a colonial animal packing powerful symbionts and potential medicines.</title>
        <authorList>
            <person name="Rayko M."/>
        </authorList>
    </citation>
    <scope>NUCLEOTIDE SEQUENCE [LARGE SCALE GENOMIC DNA]</scope>
    <source>
        <strain evidence="4">Kwan_BN1</strain>
    </source>
</reference>
<dbReference type="PANTHER" id="PTHR21574:SF0">
    <property type="entry name" value="CENTROSOMAL PROTEIN OF 120 KDA"/>
    <property type="match status" value="1"/>
</dbReference>
<evidence type="ECO:0000313" key="4">
    <source>
        <dbReference type="EMBL" id="KAF6041279.1"/>
    </source>
</evidence>
<dbReference type="GO" id="GO:0005813">
    <property type="term" value="C:centrosome"/>
    <property type="evidence" value="ECO:0007669"/>
    <property type="project" value="TreeGrafter"/>
</dbReference>
<dbReference type="Pfam" id="PF12416">
    <property type="entry name" value="DUF3668"/>
    <property type="match status" value="2"/>
</dbReference>
<dbReference type="InterPro" id="IPR035892">
    <property type="entry name" value="C2_domain_sf"/>
</dbReference>
<dbReference type="OrthoDB" id="332250at2759"/>
<dbReference type="Pfam" id="PF00168">
    <property type="entry name" value="C2"/>
    <property type="match status" value="2"/>
</dbReference>
<dbReference type="PANTHER" id="PTHR21574">
    <property type="entry name" value="CENTROSOMAL PROTEIN OF 120 KDA"/>
    <property type="match status" value="1"/>
</dbReference>
<feature type="domain" description="DUF3668" evidence="3">
    <location>
        <begin position="158"/>
        <end position="241"/>
    </location>
</feature>
<protein>
    <submittedName>
        <fullName evidence="4">CEP120</fullName>
    </submittedName>
</protein>
<accession>A0A7J7KT19</accession>
<dbReference type="Gene3D" id="2.60.40.150">
    <property type="entry name" value="C2 domain"/>
    <property type="match status" value="1"/>
</dbReference>
<evidence type="ECO:0000259" key="3">
    <source>
        <dbReference type="Pfam" id="PF12416"/>
    </source>
</evidence>
<evidence type="ECO:0000259" key="2">
    <source>
        <dbReference type="Pfam" id="PF00168"/>
    </source>
</evidence>
<feature type="domain" description="C2" evidence="2">
    <location>
        <begin position="61"/>
        <end position="112"/>
    </location>
</feature>
<comment type="caution">
    <text evidence="4">The sequence shown here is derived from an EMBL/GenBank/DDBJ whole genome shotgun (WGS) entry which is preliminary data.</text>
</comment>
<proteinExistence type="predicted"/>
<name>A0A7J7KT19_BUGNE</name>
<organism evidence="4 5">
    <name type="scientific">Bugula neritina</name>
    <name type="common">Brown bryozoan</name>
    <name type="synonym">Sertularia neritina</name>
    <dbReference type="NCBI Taxonomy" id="10212"/>
    <lineage>
        <taxon>Eukaryota</taxon>
        <taxon>Metazoa</taxon>
        <taxon>Spiralia</taxon>
        <taxon>Lophotrochozoa</taxon>
        <taxon>Bryozoa</taxon>
        <taxon>Gymnolaemata</taxon>
        <taxon>Cheilostomatida</taxon>
        <taxon>Flustrina</taxon>
        <taxon>Buguloidea</taxon>
        <taxon>Bugulidae</taxon>
        <taxon>Bugula</taxon>
    </lineage>
</organism>
<feature type="compositionally biased region" description="Polar residues" evidence="1">
    <location>
        <begin position="391"/>
        <end position="402"/>
    </location>
</feature>
<feature type="domain" description="DUF3668" evidence="3">
    <location>
        <begin position="243"/>
        <end position="308"/>
    </location>
</feature>
<feature type="region of interest" description="Disordered" evidence="1">
    <location>
        <begin position="845"/>
        <end position="869"/>
    </location>
</feature>
<feature type="compositionally biased region" description="Acidic residues" evidence="1">
    <location>
        <begin position="348"/>
        <end position="360"/>
    </location>
</feature>
<feature type="compositionally biased region" description="Low complexity" evidence="1">
    <location>
        <begin position="376"/>
        <end position="385"/>
    </location>
</feature>
<dbReference type="GO" id="GO:1903724">
    <property type="term" value="P:positive regulation of centriole elongation"/>
    <property type="evidence" value="ECO:0007669"/>
    <property type="project" value="TreeGrafter"/>
</dbReference>
<dbReference type="InterPro" id="IPR039893">
    <property type="entry name" value="CEP120-like"/>
</dbReference>
<feature type="domain" description="C2" evidence="2">
    <location>
        <begin position="473"/>
        <end position="511"/>
    </location>
</feature>
<dbReference type="EMBL" id="VXIV02000063">
    <property type="protein sequence ID" value="KAF6041279.1"/>
    <property type="molecule type" value="Genomic_DNA"/>
</dbReference>
<feature type="compositionally biased region" description="Basic and acidic residues" evidence="1">
    <location>
        <begin position="845"/>
        <end position="863"/>
    </location>
</feature>
<dbReference type="AlphaFoldDB" id="A0A7J7KT19"/>
<dbReference type="InterPro" id="IPR022136">
    <property type="entry name" value="DUF3668"/>
</dbReference>
<sequence>MGSNPMQMIVVLVSEGRNFPKRPAHLLVFEAKFDGELLSTDGVEHVETPEVVQELAWQINKKNLQQHRLQRTPIKILCYAVDTRSSAKELIGYMVIDVRSAPDKPVKKWYHLLNTKYKKSKPELKVAVYIEALHNTEGGDTSVPGIKNADTSAVDVSQLKPELNDVEGVFQLGPPDRCKDIFTLSVTVAFAANLSELLPNAGNLSIDQQGFYFFYTLFDNDVLTDRFLDLLEPKMTAERASFHLCTGDKSLGNATVSLASLLEGDNSELNTAAVLEGAFELLPPAKFRESPRLQSQQPVVGLSIKLKREEPTVTATQQDSGMCLTDRPNSPEPSAQRAQSKERSAPDTADDYSDMFDSEEPSSVQPSVKPHHTNNSAPSSPAKASRGGGSLTTTSEHTQLSTQPHHYEFTLQLNSIANVHTDHHIFIYLRYRYPAFGSSAPFNTHPAVEVRRGCEHTLSNSLCTMDFSMSIGELRTTLSQNPFNVELWQYDQMAGNKYMGQATLPLLKLLSSACHSVKLHNKPAHQRIQTHTLPVNSSDNQRIAELSATLCLSDFGELPANLVIEKAQSPQESQVSGTSVTSPTKTPEYRAALELEMWKESQEKIFEQQLKEKESRMILKLTEDFRKRDMERELLCKKKVGENESMQQELQKMIQQLTKRENLLLKKEREIQQLEADLRHSYDRKLLDLKESSRRLEQECDHKLSLSKSKLEDCEEQKTRLKAELEAAAAKHQDLEKEFTSYKEQQGNRPEVKLQSEINLLTLEKVELERRLEASNKSKAHYKQQWGRALKENAKLKESSDEEAKKFAQKQIQELELMKQRLFATEEREIIKSEKRELADIKEEINRQQKEKSESEVSLKEKTTPVAVSTSRINPALEEQLKRLQEERDGLLRTGVFNTEDEIILEIERRIRAVIQSIDTET</sequence>
<feature type="region of interest" description="Disordered" evidence="1">
    <location>
        <begin position="310"/>
        <end position="402"/>
    </location>
</feature>